<dbReference type="EMBL" id="CP002915">
    <property type="protein sequence ID" value="AEK30775.1"/>
    <property type="molecule type" value="Genomic_DNA"/>
</dbReference>
<sequence>MESNERSITTTSLNEAPEICHAEQQHTAAHENHYCNIRNNTSEKTPSYILTHIDIGDCVKTHESGKSISYIHMYTDTTQDPDILVFPNRFSHQTSTQITVGTLTSS</sequence>
<reference evidence="1 2" key="1">
    <citation type="journal article" date="2011" name="J. Bacteriol.">
        <title>Genome Sequence of the Probiotic Strain Bifidobacterium animalis subsp. lactis CNCM I-2494.</title>
        <authorList>
            <person name="Chervaux C."/>
            <person name="Grimaldi C."/>
            <person name="Bolotin A."/>
            <person name="Quinquis B."/>
            <person name="Legrain-Raspaud S."/>
            <person name="van Hylckama Vlieg J.E."/>
            <person name="Denariaz G."/>
            <person name="Smokvina T."/>
        </authorList>
    </citation>
    <scope>NUCLEOTIDE SEQUENCE [LARGE SCALE GENOMIC DNA]</scope>
    <source>
        <strain evidence="1 2">CNCM I-2494</strain>
    </source>
</reference>
<evidence type="ECO:0000313" key="2">
    <source>
        <dbReference type="Proteomes" id="UP000008394"/>
    </source>
</evidence>
<name>A0A806FI10_BIFAN</name>
<dbReference type="AlphaFoldDB" id="A0A806FI10"/>
<accession>A0A806FI10</accession>
<dbReference type="Proteomes" id="UP000008394">
    <property type="component" value="Chromosome"/>
</dbReference>
<organism evidence="1 2">
    <name type="scientific">Bifidobacterium animalis subsp. lactis CNCM I-2494</name>
    <dbReference type="NCBI Taxonomy" id="1042403"/>
    <lineage>
        <taxon>Bacteria</taxon>
        <taxon>Bacillati</taxon>
        <taxon>Actinomycetota</taxon>
        <taxon>Actinomycetes</taxon>
        <taxon>Bifidobacteriales</taxon>
        <taxon>Bifidobacteriaceae</taxon>
        <taxon>Bifidobacterium</taxon>
    </lineage>
</organism>
<proteinExistence type="predicted"/>
<evidence type="ECO:0000313" key="1">
    <source>
        <dbReference type="EMBL" id="AEK30775.1"/>
    </source>
</evidence>
<protein>
    <submittedName>
        <fullName evidence="1">Uncharacterized protein</fullName>
    </submittedName>
</protein>
<dbReference type="KEGG" id="bnm:BALAC2494_01820"/>
<gene>
    <name evidence="1" type="ORF">BALAC2494_01820</name>
</gene>